<gene>
    <name evidence="5" type="ORF">B0T14DRAFT_324519</name>
</gene>
<dbReference type="SUPFAM" id="SSF51735">
    <property type="entry name" value="NAD(P)-binding Rossmann-fold domains"/>
    <property type="match status" value="1"/>
</dbReference>
<evidence type="ECO:0000256" key="3">
    <source>
        <dbReference type="ARBA" id="ARBA00023002"/>
    </source>
</evidence>
<evidence type="ECO:0000313" key="5">
    <source>
        <dbReference type="EMBL" id="KAK0611270.1"/>
    </source>
</evidence>
<keyword evidence="3" id="KW-0560">Oxidoreductase</keyword>
<dbReference type="PROSITE" id="PS00061">
    <property type="entry name" value="ADH_SHORT"/>
    <property type="match status" value="1"/>
</dbReference>
<reference evidence="5" key="1">
    <citation type="submission" date="2023-06" db="EMBL/GenBank/DDBJ databases">
        <title>Genome-scale phylogeny and comparative genomics of the fungal order Sordariales.</title>
        <authorList>
            <consortium name="Lawrence Berkeley National Laboratory"/>
            <person name="Hensen N."/>
            <person name="Bonometti L."/>
            <person name="Westerberg I."/>
            <person name="Brannstrom I.O."/>
            <person name="Guillou S."/>
            <person name="Cros-Aarteil S."/>
            <person name="Calhoun S."/>
            <person name="Haridas S."/>
            <person name="Kuo A."/>
            <person name="Mondo S."/>
            <person name="Pangilinan J."/>
            <person name="Riley R."/>
            <person name="Labutti K."/>
            <person name="Andreopoulos B."/>
            <person name="Lipzen A."/>
            <person name="Chen C."/>
            <person name="Yanf M."/>
            <person name="Daum C."/>
            <person name="Ng V."/>
            <person name="Clum A."/>
            <person name="Steindorff A."/>
            <person name="Ohm R."/>
            <person name="Martin F."/>
            <person name="Silar P."/>
            <person name="Natvig D."/>
            <person name="Lalanne C."/>
            <person name="Gautier V."/>
            <person name="Ament-Velasquez S.L."/>
            <person name="Kruys A."/>
            <person name="Hutchinson M.I."/>
            <person name="Powell A.J."/>
            <person name="Barry K."/>
            <person name="Miller A.N."/>
            <person name="Grigoriev I.V."/>
            <person name="Debuchy R."/>
            <person name="Gladieux P."/>
            <person name="Thoren M.H."/>
            <person name="Johannesson H."/>
        </authorList>
    </citation>
    <scope>NUCLEOTIDE SEQUENCE</scope>
    <source>
        <strain evidence="5">CBS 606.72</strain>
    </source>
</reference>
<dbReference type="EMBL" id="JAULSU010000007">
    <property type="protein sequence ID" value="KAK0611270.1"/>
    <property type="molecule type" value="Genomic_DNA"/>
</dbReference>
<dbReference type="PANTHER" id="PTHR44229">
    <property type="entry name" value="15-HYDROXYPROSTAGLANDIN DEHYDROGENASE [NAD(+)]"/>
    <property type="match status" value="1"/>
</dbReference>
<keyword evidence="6" id="KW-1185">Reference proteome</keyword>
<evidence type="ECO:0000256" key="1">
    <source>
        <dbReference type="ARBA" id="ARBA00006484"/>
    </source>
</evidence>
<evidence type="ECO:0000256" key="4">
    <source>
        <dbReference type="RuleBase" id="RU000363"/>
    </source>
</evidence>
<dbReference type="InterPro" id="IPR002347">
    <property type="entry name" value="SDR_fam"/>
</dbReference>
<dbReference type="GO" id="GO:0005737">
    <property type="term" value="C:cytoplasm"/>
    <property type="evidence" value="ECO:0007669"/>
    <property type="project" value="TreeGrafter"/>
</dbReference>
<proteinExistence type="inferred from homology"/>
<dbReference type="PRINTS" id="PR00080">
    <property type="entry name" value="SDRFAMILY"/>
</dbReference>
<accession>A0AA39U3Y2</accession>
<dbReference type="InterPro" id="IPR036291">
    <property type="entry name" value="NAD(P)-bd_dom_sf"/>
</dbReference>
<sequence length="288" mass="31043">MTSNPKSIIVTGGASGIGLATSRHFASQGHRIAILDINADVGLRVAQELAEEYPASIVVFKKCDVASWDEQAAVFKDVFLEHGGRLDIVMANAGIAEGGMITVVDLEEEEPSPPRLRTLEINLIGVIYSVKLAAHYMNKKPLDDTVTSRGSVICTASNVGLYPLPSSPLYSATKFGVVGLVRSLANILSKAKIQINALAPSLIETNIISDHSLYKRMTLTPMETLIRGVSQLLGDAATTGQIAEIHGENVTIRPHHDFVDETVETTITQLGAVSEEYRALRRAQETKP</sequence>
<protein>
    <submittedName>
        <fullName evidence="5">Uncharacterized protein</fullName>
    </submittedName>
</protein>
<dbReference type="GO" id="GO:0016616">
    <property type="term" value="F:oxidoreductase activity, acting on the CH-OH group of donors, NAD or NADP as acceptor"/>
    <property type="evidence" value="ECO:0007669"/>
    <property type="project" value="TreeGrafter"/>
</dbReference>
<organism evidence="5 6">
    <name type="scientific">Immersiella caudata</name>
    <dbReference type="NCBI Taxonomy" id="314043"/>
    <lineage>
        <taxon>Eukaryota</taxon>
        <taxon>Fungi</taxon>
        <taxon>Dikarya</taxon>
        <taxon>Ascomycota</taxon>
        <taxon>Pezizomycotina</taxon>
        <taxon>Sordariomycetes</taxon>
        <taxon>Sordariomycetidae</taxon>
        <taxon>Sordariales</taxon>
        <taxon>Lasiosphaeriaceae</taxon>
        <taxon>Immersiella</taxon>
    </lineage>
</organism>
<comment type="caution">
    <text evidence="5">The sequence shown here is derived from an EMBL/GenBank/DDBJ whole genome shotgun (WGS) entry which is preliminary data.</text>
</comment>
<dbReference type="Gene3D" id="3.40.50.720">
    <property type="entry name" value="NAD(P)-binding Rossmann-like Domain"/>
    <property type="match status" value="1"/>
</dbReference>
<dbReference type="InterPro" id="IPR020904">
    <property type="entry name" value="Sc_DH/Rdtase_CS"/>
</dbReference>
<dbReference type="PRINTS" id="PR00081">
    <property type="entry name" value="GDHRDH"/>
</dbReference>
<name>A0AA39U3Y2_9PEZI</name>
<keyword evidence="2" id="KW-0521">NADP</keyword>
<evidence type="ECO:0000256" key="2">
    <source>
        <dbReference type="ARBA" id="ARBA00022857"/>
    </source>
</evidence>
<dbReference type="PANTHER" id="PTHR44229:SF4">
    <property type="entry name" value="15-HYDROXYPROSTAGLANDIN DEHYDROGENASE [NAD(+)]"/>
    <property type="match status" value="1"/>
</dbReference>
<comment type="similarity">
    <text evidence="1 4">Belongs to the short-chain dehydrogenases/reductases (SDR) family.</text>
</comment>
<evidence type="ECO:0000313" key="6">
    <source>
        <dbReference type="Proteomes" id="UP001175000"/>
    </source>
</evidence>
<dbReference type="Proteomes" id="UP001175000">
    <property type="component" value="Unassembled WGS sequence"/>
</dbReference>
<dbReference type="AlphaFoldDB" id="A0AA39U3Y2"/>
<dbReference type="Pfam" id="PF00106">
    <property type="entry name" value="adh_short"/>
    <property type="match status" value="1"/>
</dbReference>